<keyword evidence="5 7" id="KW-0949">S-adenosyl-L-methionine</keyword>
<sequence>MRDKIKRFQQIAEWPNVICPEKELYENIKGQWGSLQFKNSNDIVLELACGRGEYTVGLAQLFKDRNFIGVDIKGDRIWVGSGQARKLGLANAAFLRTQIQFLPRFFEPGEVNEIWITFPDPRPKLRDEKHRLTNNLYLDIYKPLVIPGGYINLKTDNTGLFDYTLEVLAERQDIRNLAFTHDLYSSPYNSQHFGIKTKYETKFYEMGESIKYLKFQFDHA</sequence>
<dbReference type="Proteomes" id="UP001172083">
    <property type="component" value="Unassembled WGS sequence"/>
</dbReference>
<evidence type="ECO:0000313" key="8">
    <source>
        <dbReference type="EMBL" id="MDN5217264.1"/>
    </source>
</evidence>
<evidence type="ECO:0000256" key="4">
    <source>
        <dbReference type="ARBA" id="ARBA00022679"/>
    </source>
</evidence>
<dbReference type="InterPro" id="IPR003358">
    <property type="entry name" value="tRNA_(Gua-N-7)_MeTrfase_Trmb"/>
</dbReference>
<dbReference type="PANTHER" id="PTHR23417">
    <property type="entry name" value="3-DEOXY-D-MANNO-OCTULOSONIC-ACID TRANSFERASE/TRNA GUANINE-N 7 - -METHYLTRANSFERASE"/>
    <property type="match status" value="1"/>
</dbReference>
<comment type="caution">
    <text evidence="7">Lacks conserved residue(s) required for the propagation of feature annotation.</text>
</comment>
<dbReference type="Gene3D" id="3.40.50.150">
    <property type="entry name" value="Vaccinia Virus protein VP39"/>
    <property type="match status" value="1"/>
</dbReference>
<comment type="catalytic activity">
    <reaction evidence="1 7">
        <text>guanosine(46) in tRNA + S-adenosyl-L-methionine = N(7)-methylguanosine(46) in tRNA + S-adenosyl-L-homocysteine</text>
        <dbReference type="Rhea" id="RHEA:42708"/>
        <dbReference type="Rhea" id="RHEA-COMP:10188"/>
        <dbReference type="Rhea" id="RHEA-COMP:10189"/>
        <dbReference type="ChEBI" id="CHEBI:57856"/>
        <dbReference type="ChEBI" id="CHEBI:59789"/>
        <dbReference type="ChEBI" id="CHEBI:74269"/>
        <dbReference type="ChEBI" id="CHEBI:74480"/>
        <dbReference type="EC" id="2.1.1.33"/>
    </reaction>
</comment>
<accession>A0ABT8LHH3</accession>
<feature type="binding site" evidence="7">
    <location>
        <begin position="197"/>
        <end position="200"/>
    </location>
    <ligand>
        <name>substrate</name>
    </ligand>
</feature>
<evidence type="ECO:0000256" key="7">
    <source>
        <dbReference type="HAMAP-Rule" id="MF_01057"/>
    </source>
</evidence>
<comment type="similarity">
    <text evidence="7">Belongs to the class I-like SAM-binding methyltransferase superfamily. TrmB family.</text>
</comment>
<dbReference type="EC" id="2.1.1.33" evidence="7"/>
<dbReference type="NCBIfam" id="TIGR00091">
    <property type="entry name" value="tRNA (guanosine(46)-N7)-methyltransferase TrmB"/>
    <property type="match status" value="1"/>
</dbReference>
<comment type="caution">
    <text evidence="8">The sequence shown here is derived from an EMBL/GenBank/DDBJ whole genome shotgun (WGS) entry which is preliminary data.</text>
</comment>
<comment type="pathway">
    <text evidence="7">tRNA modification; N(7)-methylguanine-tRNA biosynthesis.</text>
</comment>
<protein>
    <recommendedName>
        <fullName evidence="7">tRNA (guanine-N(7)-)-methyltransferase</fullName>
        <ecNumber evidence="7">2.1.1.33</ecNumber>
    </recommendedName>
    <alternativeName>
        <fullName evidence="7">tRNA (guanine(46)-N(7))-methyltransferase</fullName>
    </alternativeName>
    <alternativeName>
        <fullName evidence="7">tRNA(m7G46)-methyltransferase</fullName>
    </alternativeName>
</protein>
<feature type="binding site" evidence="7">
    <location>
        <position position="46"/>
    </location>
    <ligand>
        <name>S-adenosyl-L-methionine</name>
        <dbReference type="ChEBI" id="CHEBI:59789"/>
    </ligand>
</feature>
<dbReference type="HAMAP" id="MF_01057">
    <property type="entry name" value="tRNA_methyltr_TrmB"/>
    <property type="match status" value="1"/>
</dbReference>
<keyword evidence="3 7" id="KW-0489">Methyltransferase</keyword>
<dbReference type="PROSITE" id="PS51625">
    <property type="entry name" value="SAM_MT_TRMB"/>
    <property type="match status" value="1"/>
</dbReference>
<organism evidence="8 9">
    <name type="scientific">Agaribacillus aureus</name>
    <dbReference type="NCBI Taxonomy" id="3051825"/>
    <lineage>
        <taxon>Bacteria</taxon>
        <taxon>Pseudomonadati</taxon>
        <taxon>Bacteroidota</taxon>
        <taxon>Cytophagia</taxon>
        <taxon>Cytophagales</taxon>
        <taxon>Splendidivirgaceae</taxon>
        <taxon>Agaribacillus</taxon>
    </lineage>
</organism>
<keyword evidence="4 7" id="KW-0808">Transferase</keyword>
<evidence type="ECO:0000256" key="6">
    <source>
        <dbReference type="ARBA" id="ARBA00022694"/>
    </source>
</evidence>
<feature type="binding site" evidence="7">
    <location>
        <position position="120"/>
    </location>
    <ligand>
        <name>S-adenosyl-L-methionine</name>
        <dbReference type="ChEBI" id="CHEBI:59789"/>
    </ligand>
</feature>
<dbReference type="Pfam" id="PF02390">
    <property type="entry name" value="Methyltransf_4"/>
    <property type="match status" value="1"/>
</dbReference>
<evidence type="ECO:0000256" key="1">
    <source>
        <dbReference type="ARBA" id="ARBA00000142"/>
    </source>
</evidence>
<evidence type="ECO:0000256" key="3">
    <source>
        <dbReference type="ARBA" id="ARBA00022603"/>
    </source>
</evidence>
<comment type="function">
    <text evidence="2 7">Catalyzes the formation of N(7)-methylguanine at position 46 (m7G46) in tRNA.</text>
</comment>
<dbReference type="PANTHER" id="PTHR23417:SF14">
    <property type="entry name" value="PENTACOTRIPEPTIDE-REPEAT REGION OF PRORP DOMAIN-CONTAINING PROTEIN"/>
    <property type="match status" value="1"/>
</dbReference>
<evidence type="ECO:0000256" key="2">
    <source>
        <dbReference type="ARBA" id="ARBA00003015"/>
    </source>
</evidence>
<dbReference type="EMBL" id="JAUJEB010000015">
    <property type="protein sequence ID" value="MDN5217264.1"/>
    <property type="molecule type" value="Genomic_DNA"/>
</dbReference>
<evidence type="ECO:0000256" key="5">
    <source>
        <dbReference type="ARBA" id="ARBA00022691"/>
    </source>
</evidence>
<proteinExistence type="inferred from homology"/>
<feature type="binding site" evidence="7">
    <location>
        <position position="156"/>
    </location>
    <ligand>
        <name>substrate</name>
    </ligand>
</feature>
<dbReference type="SUPFAM" id="SSF53335">
    <property type="entry name" value="S-adenosyl-L-methionine-dependent methyltransferases"/>
    <property type="match status" value="1"/>
</dbReference>
<evidence type="ECO:0000313" key="9">
    <source>
        <dbReference type="Proteomes" id="UP001172083"/>
    </source>
</evidence>
<feature type="binding site" evidence="7">
    <location>
        <position position="124"/>
    </location>
    <ligand>
        <name>substrate</name>
    </ligand>
</feature>
<name>A0ABT8LHH3_9BACT</name>
<keyword evidence="6 7" id="KW-0819">tRNA processing</keyword>
<reference evidence="8" key="1">
    <citation type="submission" date="2023-06" db="EMBL/GenBank/DDBJ databases">
        <title>Genomic of Agaribacillus aureum.</title>
        <authorList>
            <person name="Wang G."/>
        </authorList>
    </citation>
    <scope>NUCLEOTIDE SEQUENCE</scope>
    <source>
        <strain evidence="8">BMA12</strain>
    </source>
</reference>
<keyword evidence="9" id="KW-1185">Reference proteome</keyword>
<dbReference type="NCBIfam" id="NF001080">
    <property type="entry name" value="PRK00121.2-2"/>
    <property type="match status" value="1"/>
</dbReference>
<dbReference type="InterPro" id="IPR055361">
    <property type="entry name" value="tRNA_methyltr_TrmB_bact"/>
</dbReference>
<gene>
    <name evidence="7 8" type="primary">trmB</name>
    <name evidence="8" type="ORF">QQ020_34645</name>
</gene>
<dbReference type="RefSeq" id="WP_346762601.1">
    <property type="nucleotide sequence ID" value="NZ_JAUJEB010000015.1"/>
</dbReference>
<feature type="binding site" evidence="7">
    <location>
        <position position="71"/>
    </location>
    <ligand>
        <name>S-adenosyl-L-methionine</name>
        <dbReference type="ChEBI" id="CHEBI:59789"/>
    </ligand>
</feature>
<dbReference type="GO" id="GO:0008176">
    <property type="term" value="F:tRNA (guanine(46)-N7)-methyltransferase activity"/>
    <property type="evidence" value="ECO:0007669"/>
    <property type="project" value="UniProtKB-EC"/>
</dbReference>
<dbReference type="InterPro" id="IPR029063">
    <property type="entry name" value="SAM-dependent_MTases_sf"/>
</dbReference>